<dbReference type="EMBL" id="BASM01000024">
    <property type="protein sequence ID" value="GAD26839.1"/>
    <property type="molecule type" value="Genomic_DNA"/>
</dbReference>
<comment type="caution">
    <text evidence="1">The sequence shown here is derived from an EMBL/GenBank/DDBJ whole genome shotgun (WGS) entry which is preliminary data.</text>
</comment>
<accession>A0ABQ0IXB4</accession>
<reference evidence="1 2" key="1">
    <citation type="submission" date="2013-08" db="EMBL/GenBank/DDBJ databases">
        <title>Gluconobacter thailandicus NBRC 3257 whole genome sequence.</title>
        <authorList>
            <person name="Matsutani M."/>
            <person name="Yakushi T."/>
            <person name="Matsushita K."/>
        </authorList>
    </citation>
    <scope>NUCLEOTIDE SEQUENCE [LARGE SCALE GENOMIC DNA]</scope>
    <source>
        <strain evidence="1 2">NBRC 3257</strain>
    </source>
</reference>
<protein>
    <recommendedName>
        <fullName evidence="3">Transposase</fullName>
    </recommendedName>
</protein>
<sequence>MCQPDAQKVKVTNEELIFDLIYVFRYQCSRRAKPEGEILTGR</sequence>
<evidence type="ECO:0008006" key="3">
    <source>
        <dbReference type="Google" id="ProtNLM"/>
    </source>
</evidence>
<gene>
    <name evidence="1" type="ORF">NBRC3257_1838</name>
</gene>
<evidence type="ECO:0000313" key="2">
    <source>
        <dbReference type="Proteomes" id="UP000018209"/>
    </source>
</evidence>
<proteinExistence type="predicted"/>
<name>A0ABQ0IXB4_GLUTH</name>
<dbReference type="Proteomes" id="UP000018209">
    <property type="component" value="Unassembled WGS sequence"/>
</dbReference>
<evidence type="ECO:0000313" key="1">
    <source>
        <dbReference type="EMBL" id="GAD26839.1"/>
    </source>
</evidence>
<keyword evidence="2" id="KW-1185">Reference proteome</keyword>
<organism evidence="1 2">
    <name type="scientific">Gluconobacter thailandicus NBRC 3257</name>
    <dbReference type="NCBI Taxonomy" id="1381097"/>
    <lineage>
        <taxon>Bacteria</taxon>
        <taxon>Pseudomonadati</taxon>
        <taxon>Pseudomonadota</taxon>
        <taxon>Alphaproteobacteria</taxon>
        <taxon>Acetobacterales</taxon>
        <taxon>Acetobacteraceae</taxon>
        <taxon>Gluconobacter</taxon>
    </lineage>
</organism>